<feature type="region of interest" description="Disordered" evidence="1">
    <location>
        <begin position="328"/>
        <end position="348"/>
    </location>
</feature>
<evidence type="ECO:0000313" key="5">
    <source>
        <dbReference type="Proteomes" id="UP000553343"/>
    </source>
</evidence>
<keyword evidence="3" id="KW-0732">Signal</keyword>
<evidence type="ECO:0000313" key="4">
    <source>
        <dbReference type="EMBL" id="NWH05911.1"/>
    </source>
</evidence>
<organism evidence="4 5">
    <name type="scientific">Desulfobacter latus</name>
    <dbReference type="NCBI Taxonomy" id="2292"/>
    <lineage>
        <taxon>Bacteria</taxon>
        <taxon>Pseudomonadati</taxon>
        <taxon>Thermodesulfobacteriota</taxon>
        <taxon>Desulfobacteria</taxon>
        <taxon>Desulfobacterales</taxon>
        <taxon>Desulfobacteraceae</taxon>
        <taxon>Desulfobacter</taxon>
    </lineage>
</organism>
<dbReference type="RefSeq" id="WP_178367366.1">
    <property type="nucleotide sequence ID" value="NZ_JACADJ010000050.1"/>
</dbReference>
<comment type="caution">
    <text evidence="4">The sequence shown here is derived from an EMBL/GenBank/DDBJ whole genome shotgun (WGS) entry which is preliminary data.</text>
</comment>
<dbReference type="Proteomes" id="UP000553343">
    <property type="component" value="Unassembled WGS sequence"/>
</dbReference>
<proteinExistence type="predicted"/>
<keyword evidence="2" id="KW-0472">Membrane</keyword>
<gene>
    <name evidence="4" type="ORF">HXW94_13100</name>
</gene>
<protein>
    <submittedName>
        <fullName evidence="4">Uncharacterized protein</fullName>
    </submittedName>
</protein>
<evidence type="ECO:0000256" key="3">
    <source>
        <dbReference type="SAM" id="SignalP"/>
    </source>
</evidence>
<feature type="signal peptide" evidence="3">
    <location>
        <begin position="1"/>
        <end position="28"/>
    </location>
</feature>
<evidence type="ECO:0000256" key="2">
    <source>
        <dbReference type="SAM" id="Phobius"/>
    </source>
</evidence>
<sequence length="652" mass="75267">MKKILSGRFVIFCFIVLASSFFSAPAFAKRSIILTYDVSQSMFSLREEKVFSLSAKEFQDLSFIVRYLIFQGDPIQNPTFRQIRNDRFLEKTFSNQNWEGGYWRPGDDLLYYEYDHSLRLKYDSSPVVGISGNEIDKELARLIPYPKNVDLNTRQKTTANKKQFIKAFPGVISLQQYAELSAYMIFDKMVNIGLKDETEVVLIQVSDMDMDHSTKAEFKKKSNELEKQLTELKDNKYKDCRNHAVYKMKVADRIWISVTVITYLNLDEVTQRQIQTQKELKVARASIKKKDEELKEKNEKLKAKDEELKEKNEKLKAKDEELKEKNEALKKKEGAFPQKKQELNDTKEETEIHKSALELKIGKNKYTVNTIGTRIKFKRKKIKEDGARKLIYQLSPVQLSPTGNQPDSLFKIENAVFELRKPQHQGLELIKNDVITPVPLINNPFSLIIPIDENVTGKKLSGYLQVDYKYLGISDSNKSSFQKRWLVEEIYFPGPGLLERLPLLIPIIIVLCGLMVFLLFRSRRTVSERQQAVHGTQEHTEIDEDAYERPWISVEEMDEDFNEESDIGSAGVKVTLQCHGAGDLTLEDGSRTVVLSDDDRMPDQQAWDLSCSNQRIELVNGQLRLNDVEVKGSRIALENDYGDEIVIHINKE</sequence>
<name>A0A850T4A1_9BACT</name>
<keyword evidence="5" id="KW-1185">Reference proteome</keyword>
<keyword evidence="2" id="KW-1133">Transmembrane helix</keyword>
<keyword evidence="2" id="KW-0812">Transmembrane</keyword>
<dbReference type="EMBL" id="JACADJ010000050">
    <property type="protein sequence ID" value="NWH05911.1"/>
    <property type="molecule type" value="Genomic_DNA"/>
</dbReference>
<evidence type="ECO:0000256" key="1">
    <source>
        <dbReference type="SAM" id="MobiDB-lite"/>
    </source>
</evidence>
<feature type="transmembrane region" description="Helical" evidence="2">
    <location>
        <begin position="501"/>
        <end position="520"/>
    </location>
</feature>
<accession>A0A850T4A1</accession>
<dbReference type="AlphaFoldDB" id="A0A850T4A1"/>
<feature type="chain" id="PRO_5033050584" evidence="3">
    <location>
        <begin position="29"/>
        <end position="652"/>
    </location>
</feature>
<reference evidence="4 5" key="1">
    <citation type="submission" date="2020-06" db="EMBL/GenBank/DDBJ databases">
        <title>High-quality draft genome of sulfate reducer Desulfobacter latus type strain AcrS2 isolated from marine sediment.</title>
        <authorList>
            <person name="Hoppe M."/>
            <person name="Larsen C.K."/>
            <person name="Marshall I.P.G."/>
            <person name="Schramm A."/>
            <person name="Marietou A.G."/>
        </authorList>
    </citation>
    <scope>NUCLEOTIDE SEQUENCE [LARGE SCALE GENOMIC DNA]</scope>
    <source>
        <strain evidence="4 5">AcRS2</strain>
    </source>
</reference>